<sequence length="108" mass="11667">MKAKFLTLMNKDWSTSDASCAAPAQVEWSRGKIGQIAGIPWLKAYYCVAVHALQGGAYSGMTHLHKFCRGSLQWCSSAEGATVNALANALMCLRYESLGLVLKHTSSV</sequence>
<protein>
    <submittedName>
        <fullName evidence="1">Uncharacterized protein</fullName>
    </submittedName>
</protein>
<proteinExistence type="predicted"/>
<accession>A0A7S4G6G8</accession>
<reference evidence="1" key="1">
    <citation type="submission" date="2021-01" db="EMBL/GenBank/DDBJ databases">
        <authorList>
            <person name="Corre E."/>
            <person name="Pelletier E."/>
            <person name="Niang G."/>
            <person name="Scheremetjew M."/>
            <person name="Finn R."/>
            <person name="Kale V."/>
            <person name="Holt S."/>
            <person name="Cochrane G."/>
            <person name="Meng A."/>
            <person name="Brown T."/>
            <person name="Cohen L."/>
        </authorList>
    </citation>
    <scope>NUCLEOTIDE SEQUENCE</scope>
    <source>
        <strain evidence="1">CCMP1594</strain>
    </source>
</reference>
<name>A0A7S4G6G8_9EUGL</name>
<dbReference type="AlphaFoldDB" id="A0A7S4G6G8"/>
<dbReference type="EMBL" id="HBJA01110518">
    <property type="protein sequence ID" value="CAE0826869.1"/>
    <property type="molecule type" value="Transcribed_RNA"/>
</dbReference>
<organism evidence="1">
    <name type="scientific">Eutreptiella gymnastica</name>
    <dbReference type="NCBI Taxonomy" id="73025"/>
    <lineage>
        <taxon>Eukaryota</taxon>
        <taxon>Discoba</taxon>
        <taxon>Euglenozoa</taxon>
        <taxon>Euglenida</taxon>
        <taxon>Spirocuta</taxon>
        <taxon>Euglenophyceae</taxon>
        <taxon>Eutreptiales</taxon>
        <taxon>Eutreptiaceae</taxon>
        <taxon>Eutreptiella</taxon>
    </lineage>
</organism>
<gene>
    <name evidence="1" type="ORF">EGYM00163_LOCUS38126</name>
</gene>
<evidence type="ECO:0000313" key="1">
    <source>
        <dbReference type="EMBL" id="CAE0826869.1"/>
    </source>
</evidence>